<evidence type="ECO:0000313" key="2">
    <source>
        <dbReference type="Proteomes" id="UP001286313"/>
    </source>
</evidence>
<dbReference type="Proteomes" id="UP001286313">
    <property type="component" value="Unassembled WGS sequence"/>
</dbReference>
<dbReference type="EMBL" id="JAWQEG010005843">
    <property type="protein sequence ID" value="KAK3856569.1"/>
    <property type="molecule type" value="Genomic_DNA"/>
</dbReference>
<sequence length="158" mass="17439">MYSTRLSIWEELSSCVLEGDSQCLPYDSMEHHDSPVPTHLLQPTHSHSSPLIPTPALSYPLWPSHTHSGPLIATPAVCNPLQPSHTHSNPLHTSFNPLIPTLALSDPFQPSPHPLQPSLTHSSPLLPTPPLSYLTPLLIDSELRTVMILFWITSNDIN</sequence>
<keyword evidence="2" id="KW-1185">Reference proteome</keyword>
<comment type="caution">
    <text evidence="1">The sequence shown here is derived from an EMBL/GenBank/DDBJ whole genome shotgun (WGS) entry which is preliminary data.</text>
</comment>
<protein>
    <submittedName>
        <fullName evidence="1">Uncharacterized protein</fullName>
    </submittedName>
</protein>
<proteinExistence type="predicted"/>
<evidence type="ECO:0000313" key="1">
    <source>
        <dbReference type="EMBL" id="KAK3856569.1"/>
    </source>
</evidence>
<reference evidence="1" key="1">
    <citation type="submission" date="2023-10" db="EMBL/GenBank/DDBJ databases">
        <title>Genome assemblies of two species of porcelain crab, Petrolisthes cinctipes and Petrolisthes manimaculis (Anomura: Porcellanidae).</title>
        <authorList>
            <person name="Angst P."/>
        </authorList>
    </citation>
    <scope>NUCLEOTIDE SEQUENCE</scope>
    <source>
        <strain evidence="1">PB745_01</strain>
        <tissue evidence="1">Gill</tissue>
    </source>
</reference>
<organism evidence="1 2">
    <name type="scientific">Petrolisthes cinctipes</name>
    <name type="common">Flat porcelain crab</name>
    <dbReference type="NCBI Taxonomy" id="88211"/>
    <lineage>
        <taxon>Eukaryota</taxon>
        <taxon>Metazoa</taxon>
        <taxon>Ecdysozoa</taxon>
        <taxon>Arthropoda</taxon>
        <taxon>Crustacea</taxon>
        <taxon>Multicrustacea</taxon>
        <taxon>Malacostraca</taxon>
        <taxon>Eumalacostraca</taxon>
        <taxon>Eucarida</taxon>
        <taxon>Decapoda</taxon>
        <taxon>Pleocyemata</taxon>
        <taxon>Anomura</taxon>
        <taxon>Galatheoidea</taxon>
        <taxon>Porcellanidae</taxon>
        <taxon>Petrolisthes</taxon>
    </lineage>
</organism>
<name>A0AAE1BWL8_PETCI</name>
<dbReference type="AlphaFoldDB" id="A0AAE1BWL8"/>
<accession>A0AAE1BWL8</accession>
<gene>
    <name evidence="1" type="ORF">Pcinc_037111</name>
</gene>